<accession>A0ABD2BR20</accession>
<dbReference type="EMBL" id="JAYRBN010000068">
    <property type="protein sequence ID" value="KAL2735025.1"/>
    <property type="molecule type" value="Genomic_DNA"/>
</dbReference>
<evidence type="ECO:0000313" key="2">
    <source>
        <dbReference type="EMBL" id="KAL2735025.1"/>
    </source>
</evidence>
<name>A0ABD2BR20_VESMC</name>
<organism evidence="2 3">
    <name type="scientific">Vespula maculifrons</name>
    <name type="common">Eastern yellow jacket</name>
    <name type="synonym">Wasp</name>
    <dbReference type="NCBI Taxonomy" id="7453"/>
    <lineage>
        <taxon>Eukaryota</taxon>
        <taxon>Metazoa</taxon>
        <taxon>Ecdysozoa</taxon>
        <taxon>Arthropoda</taxon>
        <taxon>Hexapoda</taxon>
        <taxon>Insecta</taxon>
        <taxon>Pterygota</taxon>
        <taxon>Neoptera</taxon>
        <taxon>Endopterygota</taxon>
        <taxon>Hymenoptera</taxon>
        <taxon>Apocrita</taxon>
        <taxon>Aculeata</taxon>
        <taxon>Vespoidea</taxon>
        <taxon>Vespidae</taxon>
        <taxon>Vespinae</taxon>
        <taxon>Vespula</taxon>
    </lineage>
</organism>
<reference evidence="2 3" key="1">
    <citation type="journal article" date="2024" name="Ann. Entomol. Soc. Am.">
        <title>Genomic analyses of the southern and eastern yellowjacket wasps (Hymenoptera: Vespidae) reveal evolutionary signatures of social life.</title>
        <authorList>
            <person name="Catto M.A."/>
            <person name="Caine P.B."/>
            <person name="Orr S.E."/>
            <person name="Hunt B.G."/>
            <person name="Goodisman M.A.D."/>
        </authorList>
    </citation>
    <scope>NUCLEOTIDE SEQUENCE [LARGE SCALE GENOMIC DNA]</scope>
    <source>
        <strain evidence="2">232</strain>
        <tissue evidence="2">Head and thorax</tissue>
    </source>
</reference>
<gene>
    <name evidence="2" type="ORF">V1477_013425</name>
</gene>
<feature type="compositionally biased region" description="Basic and acidic residues" evidence="1">
    <location>
        <begin position="51"/>
        <end position="70"/>
    </location>
</feature>
<protein>
    <submittedName>
        <fullName evidence="2">Uncharacterized protein</fullName>
    </submittedName>
</protein>
<sequence length="142" mass="16933">MPKPNWNFKLFDASIIDTFLINFESVDRFLYFRVIQPPAESGPKQNRTKRLIMEETKRIGKYKEREKNQYDNDDDDDDNDDDDDDDDDNDDERSQKQNCASIGFYPFSMHAFLIIPIESIKIEKQRNDDQDDEYTTIDLFVE</sequence>
<dbReference type="AlphaFoldDB" id="A0ABD2BR20"/>
<dbReference type="Proteomes" id="UP001607303">
    <property type="component" value="Unassembled WGS sequence"/>
</dbReference>
<comment type="caution">
    <text evidence="2">The sequence shown here is derived from an EMBL/GenBank/DDBJ whole genome shotgun (WGS) entry which is preliminary data.</text>
</comment>
<evidence type="ECO:0000313" key="3">
    <source>
        <dbReference type="Proteomes" id="UP001607303"/>
    </source>
</evidence>
<feature type="region of interest" description="Disordered" evidence="1">
    <location>
        <begin position="37"/>
        <end position="101"/>
    </location>
</feature>
<feature type="compositionally biased region" description="Acidic residues" evidence="1">
    <location>
        <begin position="71"/>
        <end position="91"/>
    </location>
</feature>
<proteinExistence type="predicted"/>
<keyword evidence="3" id="KW-1185">Reference proteome</keyword>
<evidence type="ECO:0000256" key="1">
    <source>
        <dbReference type="SAM" id="MobiDB-lite"/>
    </source>
</evidence>